<keyword evidence="3" id="KW-1133">Transmembrane helix</keyword>
<evidence type="ECO:0000256" key="1">
    <source>
        <dbReference type="ARBA" id="ARBA00022737"/>
    </source>
</evidence>
<feature type="transmembrane region" description="Helical" evidence="3">
    <location>
        <begin position="12"/>
        <end position="33"/>
    </location>
</feature>
<reference evidence="5" key="1">
    <citation type="submission" date="2020-11" db="EMBL/GenBank/DDBJ databases">
        <authorList>
            <person name="Tran Van P."/>
        </authorList>
    </citation>
    <scope>NUCLEOTIDE SEQUENCE</scope>
</reference>
<evidence type="ECO:0000256" key="2">
    <source>
        <dbReference type="PROSITE-ProRule" id="PRU00117"/>
    </source>
</evidence>
<dbReference type="AlphaFoldDB" id="A0A7R9P8H0"/>
<organism evidence="5">
    <name type="scientific">Timema californicum</name>
    <name type="common">California timema</name>
    <name type="synonym">Walking stick</name>
    <dbReference type="NCBI Taxonomy" id="61474"/>
    <lineage>
        <taxon>Eukaryota</taxon>
        <taxon>Metazoa</taxon>
        <taxon>Ecdysozoa</taxon>
        <taxon>Arthropoda</taxon>
        <taxon>Hexapoda</taxon>
        <taxon>Insecta</taxon>
        <taxon>Pterygota</taxon>
        <taxon>Neoptera</taxon>
        <taxon>Polyneoptera</taxon>
        <taxon>Phasmatodea</taxon>
        <taxon>Timematodea</taxon>
        <taxon>Timematoidea</taxon>
        <taxon>Timematidae</taxon>
        <taxon>Timema</taxon>
    </lineage>
</organism>
<keyword evidence="2" id="KW-0694">RNA-binding</keyword>
<keyword evidence="3" id="KW-0812">Transmembrane</keyword>
<evidence type="ECO:0000256" key="3">
    <source>
        <dbReference type="SAM" id="Phobius"/>
    </source>
</evidence>
<dbReference type="PANTHER" id="PTHR10288">
    <property type="entry name" value="KH DOMAIN CONTAINING RNA BINDING PROTEIN"/>
    <property type="match status" value="1"/>
</dbReference>
<feature type="domain" description="K Homology" evidence="4">
    <location>
        <begin position="104"/>
        <end position="174"/>
    </location>
</feature>
<proteinExistence type="predicted"/>
<keyword evidence="3" id="KW-0472">Membrane</keyword>
<dbReference type="SUPFAM" id="SSF54791">
    <property type="entry name" value="Eukaryotic type KH-domain (KH-domain type I)"/>
    <property type="match status" value="1"/>
</dbReference>
<dbReference type="Pfam" id="PF00013">
    <property type="entry name" value="KH_1"/>
    <property type="match status" value="1"/>
</dbReference>
<dbReference type="Gene3D" id="3.30.1370.10">
    <property type="entry name" value="K Homology domain, type 1"/>
    <property type="match status" value="1"/>
</dbReference>
<evidence type="ECO:0000313" key="5">
    <source>
        <dbReference type="EMBL" id="CAD7573612.1"/>
    </source>
</evidence>
<keyword evidence="1" id="KW-0677">Repeat</keyword>
<dbReference type="SMART" id="SM00322">
    <property type="entry name" value="KH"/>
    <property type="match status" value="1"/>
</dbReference>
<dbReference type="PROSITE" id="PS50084">
    <property type="entry name" value="KH_TYPE_1"/>
    <property type="match status" value="1"/>
</dbReference>
<evidence type="ECO:0000259" key="4">
    <source>
        <dbReference type="SMART" id="SM00322"/>
    </source>
</evidence>
<gene>
    <name evidence="5" type="ORF">TCMB3V08_LOCUS6246</name>
</gene>
<name>A0A7R9P8H0_TIMCA</name>
<dbReference type="InterPro" id="IPR004087">
    <property type="entry name" value="KH_dom"/>
</dbReference>
<dbReference type="GO" id="GO:0003723">
    <property type="term" value="F:RNA binding"/>
    <property type="evidence" value="ECO:0007669"/>
    <property type="project" value="UniProtKB-UniRule"/>
</dbReference>
<sequence>MSQRNMNLNKAIVPIMLGLTLSGVSAALVYLIFRKSYRANYGGAKICTRRNHFTKVIYTTNIPEKHSSRAIPESSLRNLLENIPEFSLNDEDLDEKYLAIKTSRPALIEVHIPKDCVGVIIGRGGSNIKSIQDQTNTKIYFKDELETDEFRVCAIRGTADSAQVAEFMIRDLILNQPLIETVEIKIPQSSLSHLGVLWGNQLQELTRYYWNLAGKEETGA</sequence>
<dbReference type="GO" id="GO:0010468">
    <property type="term" value="P:regulation of gene expression"/>
    <property type="evidence" value="ECO:0007669"/>
    <property type="project" value="UniProtKB-ARBA"/>
</dbReference>
<dbReference type="InterPro" id="IPR036612">
    <property type="entry name" value="KH_dom_type_1_sf"/>
</dbReference>
<dbReference type="InterPro" id="IPR004088">
    <property type="entry name" value="KH_dom_type_1"/>
</dbReference>
<protein>
    <submittedName>
        <fullName evidence="5">(California timema) hypothetical protein</fullName>
    </submittedName>
</protein>
<accession>A0A7R9P8H0</accession>
<dbReference type="EMBL" id="OE181727">
    <property type="protein sequence ID" value="CAD7573612.1"/>
    <property type="molecule type" value="Genomic_DNA"/>
</dbReference>